<keyword evidence="1" id="KW-0472">Membrane</keyword>
<organism evidence="2 3">
    <name type="scientific">Gryllotalpicola reticulitermitis</name>
    <dbReference type="NCBI Taxonomy" id="1184153"/>
    <lineage>
        <taxon>Bacteria</taxon>
        <taxon>Bacillati</taxon>
        <taxon>Actinomycetota</taxon>
        <taxon>Actinomycetes</taxon>
        <taxon>Micrococcales</taxon>
        <taxon>Microbacteriaceae</taxon>
        <taxon>Gryllotalpicola</taxon>
    </lineage>
</organism>
<feature type="transmembrane region" description="Helical" evidence="1">
    <location>
        <begin position="83"/>
        <end position="103"/>
    </location>
</feature>
<proteinExistence type="predicted"/>
<dbReference type="EMBL" id="JBHSCN010000023">
    <property type="protein sequence ID" value="MFC4245275.1"/>
    <property type="molecule type" value="Genomic_DNA"/>
</dbReference>
<accession>A0ABV8QAI1</accession>
<dbReference type="Proteomes" id="UP001595900">
    <property type="component" value="Unassembled WGS sequence"/>
</dbReference>
<evidence type="ECO:0000313" key="2">
    <source>
        <dbReference type="EMBL" id="MFC4245275.1"/>
    </source>
</evidence>
<keyword evidence="1" id="KW-1133">Transmembrane helix</keyword>
<evidence type="ECO:0000313" key="3">
    <source>
        <dbReference type="Proteomes" id="UP001595900"/>
    </source>
</evidence>
<feature type="transmembrane region" description="Helical" evidence="1">
    <location>
        <begin position="166"/>
        <end position="186"/>
    </location>
</feature>
<feature type="transmembrane region" description="Helical" evidence="1">
    <location>
        <begin position="109"/>
        <end position="128"/>
    </location>
</feature>
<name>A0ABV8QAI1_9MICO</name>
<comment type="caution">
    <text evidence="2">The sequence shown here is derived from an EMBL/GenBank/DDBJ whole genome shotgun (WGS) entry which is preliminary data.</text>
</comment>
<reference evidence="3" key="1">
    <citation type="journal article" date="2019" name="Int. J. Syst. Evol. Microbiol.">
        <title>The Global Catalogue of Microorganisms (GCM) 10K type strain sequencing project: providing services to taxonomists for standard genome sequencing and annotation.</title>
        <authorList>
            <consortium name="The Broad Institute Genomics Platform"/>
            <consortium name="The Broad Institute Genome Sequencing Center for Infectious Disease"/>
            <person name="Wu L."/>
            <person name="Ma J."/>
        </authorList>
    </citation>
    <scope>NUCLEOTIDE SEQUENCE [LARGE SCALE GENOMIC DNA]</scope>
    <source>
        <strain evidence="3">CGMCC 1.10363</strain>
    </source>
</reference>
<feature type="transmembrane region" description="Helical" evidence="1">
    <location>
        <begin position="53"/>
        <end position="71"/>
    </location>
</feature>
<keyword evidence="1" id="KW-0812">Transmembrane</keyword>
<feature type="transmembrane region" description="Helical" evidence="1">
    <location>
        <begin position="135"/>
        <end position="154"/>
    </location>
</feature>
<feature type="transmembrane region" description="Helical" evidence="1">
    <location>
        <begin position="20"/>
        <end position="41"/>
    </location>
</feature>
<protein>
    <submittedName>
        <fullName evidence="2">Uncharacterized protein</fullName>
    </submittedName>
</protein>
<evidence type="ECO:0000256" key="1">
    <source>
        <dbReference type="SAM" id="Phobius"/>
    </source>
</evidence>
<gene>
    <name evidence="2" type="ORF">ACFOYW_18040</name>
</gene>
<sequence length="387" mass="40967">MSHAMPQRRGEESAPSTERLAIGINLAADVILAVCLLFFLFDARRYPMLPLDIAAWALLLAVVTLTQLGAARRVRLPTSWWTIARIVFGAVIVLDVFGVLDQVGNGVSGPYPTAAIGVGSGIAMFATAHQRERSITLAIAALGILLAVDIVVTAPGALDPDLAPGIVSLALALAPPIVGVATVRAFRNMVEFQSDLSQAKGTTSAAATSLGQTASEQLVRLDMQAEQLLDDVASGRTPLPLSESLADSASTIATQLRMNLVARKSETWLHHALTESTVFGAISTIDDPDGLAASLAPDQRDGLLTGIWMLAGDGERVAQALTVTVRRNNVGAQQRLAVTLELIGVPKRRVDPAAWQAISRVGRYTDVYSTPTLRVDVDCALDLVADR</sequence>
<keyword evidence="3" id="KW-1185">Reference proteome</keyword>
<dbReference type="RefSeq" id="WP_390232318.1">
    <property type="nucleotide sequence ID" value="NZ_JBHSCN010000023.1"/>
</dbReference>